<keyword evidence="4" id="KW-1185">Reference proteome</keyword>
<feature type="compositionally biased region" description="Basic and acidic residues" evidence="1">
    <location>
        <begin position="325"/>
        <end position="348"/>
    </location>
</feature>
<feature type="transmembrane region" description="Helical" evidence="2">
    <location>
        <begin position="26"/>
        <end position="44"/>
    </location>
</feature>
<feature type="region of interest" description="Disordered" evidence="1">
    <location>
        <begin position="1449"/>
        <end position="1472"/>
    </location>
</feature>
<feature type="region of interest" description="Disordered" evidence="1">
    <location>
        <begin position="632"/>
        <end position="719"/>
    </location>
</feature>
<feature type="region of interest" description="Disordered" evidence="1">
    <location>
        <begin position="518"/>
        <end position="579"/>
    </location>
</feature>
<feature type="region of interest" description="Disordered" evidence="1">
    <location>
        <begin position="847"/>
        <end position="987"/>
    </location>
</feature>
<feature type="compositionally biased region" description="Basic and acidic residues" evidence="1">
    <location>
        <begin position="695"/>
        <end position="713"/>
    </location>
</feature>
<feature type="compositionally biased region" description="Polar residues" evidence="1">
    <location>
        <begin position="847"/>
        <end position="859"/>
    </location>
</feature>
<feature type="compositionally biased region" description="Polar residues" evidence="1">
    <location>
        <begin position="263"/>
        <end position="273"/>
    </location>
</feature>
<feature type="compositionally biased region" description="Low complexity" evidence="1">
    <location>
        <begin position="523"/>
        <end position="533"/>
    </location>
</feature>
<dbReference type="Proteomes" id="UP000593561">
    <property type="component" value="Unassembled WGS sequence"/>
</dbReference>
<reference evidence="3 4" key="1">
    <citation type="journal article" date="2019" name="Genome Biol. Evol.">
        <title>Insights into the evolution of the New World diploid cottons (Gossypium, subgenus Houzingenia) based on genome sequencing.</title>
        <authorList>
            <person name="Grover C.E."/>
            <person name="Arick M.A. 2nd"/>
            <person name="Thrash A."/>
            <person name="Conover J.L."/>
            <person name="Sanders W.S."/>
            <person name="Peterson D.G."/>
            <person name="Frelichowski J.E."/>
            <person name="Scheffler J.A."/>
            <person name="Scheffler B.E."/>
            <person name="Wendel J.F."/>
        </authorList>
    </citation>
    <scope>NUCLEOTIDE SEQUENCE [LARGE SCALE GENOMIC DNA]</scope>
    <source>
        <strain evidence="3">27</strain>
        <tissue evidence="3">Leaf</tissue>
    </source>
</reference>
<feature type="region of interest" description="Disordered" evidence="1">
    <location>
        <begin position="1077"/>
        <end position="1102"/>
    </location>
</feature>
<keyword evidence="2" id="KW-1133">Transmembrane helix</keyword>
<evidence type="ECO:0000256" key="2">
    <source>
        <dbReference type="SAM" id="Phobius"/>
    </source>
</evidence>
<feature type="compositionally biased region" description="Basic and acidic residues" evidence="1">
    <location>
        <begin position="929"/>
        <end position="940"/>
    </location>
</feature>
<evidence type="ECO:0000256" key="1">
    <source>
        <dbReference type="SAM" id="MobiDB-lite"/>
    </source>
</evidence>
<gene>
    <name evidence="3" type="ORF">Godav_027902</name>
</gene>
<feature type="compositionally biased region" description="Polar residues" evidence="1">
    <location>
        <begin position="1262"/>
        <end position="1278"/>
    </location>
</feature>
<feature type="compositionally biased region" description="Low complexity" evidence="1">
    <location>
        <begin position="901"/>
        <end position="926"/>
    </location>
</feature>
<feature type="compositionally biased region" description="Polar residues" evidence="1">
    <location>
        <begin position="550"/>
        <end position="559"/>
    </location>
</feature>
<name>A0A7J8RZ25_GOSDV</name>
<keyword evidence="2" id="KW-0472">Membrane</keyword>
<keyword evidence="2" id="KW-0812">Transmembrane</keyword>
<dbReference type="PANTHER" id="PTHR33870:SF4">
    <property type="entry name" value="CARDIOMYOPATHY-ASSOCIATED PROTEIN"/>
    <property type="match status" value="1"/>
</dbReference>
<comment type="caution">
    <text evidence="3">The sequence shown here is derived from an EMBL/GenBank/DDBJ whole genome shotgun (WGS) entry which is preliminary data.</text>
</comment>
<evidence type="ECO:0000313" key="3">
    <source>
        <dbReference type="EMBL" id="MBA0618582.1"/>
    </source>
</evidence>
<dbReference type="PANTHER" id="PTHR33870">
    <property type="entry name" value="CARDIOMYOPATHY-ASSOCIATED PROTEIN"/>
    <property type="match status" value="1"/>
</dbReference>
<accession>A0A7J8RZ25</accession>
<feature type="compositionally biased region" description="Polar residues" evidence="1">
    <location>
        <begin position="941"/>
        <end position="950"/>
    </location>
</feature>
<feature type="transmembrane region" description="Helical" evidence="2">
    <location>
        <begin position="51"/>
        <end position="74"/>
    </location>
</feature>
<feature type="region of interest" description="Disordered" evidence="1">
    <location>
        <begin position="302"/>
        <end position="348"/>
    </location>
</feature>
<evidence type="ECO:0000313" key="4">
    <source>
        <dbReference type="Proteomes" id="UP000593561"/>
    </source>
</evidence>
<sequence>MGRGKLEFGVRVWKYMVVSVKTSYRLVWNHPIFVGLVGFIIYLYRSFPFMFSILVTASPVLVCTAVLLGLLLSFGSPNIPEIDEKEKEKEEKISHKVSPLKTGATEGNYVVVRDVDHGDFVVERHVGERRGIVENAYGKVSLADNEISEVEEDDSSISYKMLVDERMGIDCDNGVIQGMSNDLLSQKREILPEMLGSEDVFSKREPVADGVRDRNLEVDHSKFAGAFSDVLKGDELESSLMSSWKHDVANEDDGDDKYLDSGSDGTENSSPDVSVTDIIPVLDELHPLLGSEAPQPALLSVDCSDAVSERSHGSSNGSVDSYELENQRKEEGKGSKTDNEDESKSAIKWTEDDQKNLIDLGTSELERNQRLETLIARRRAHKNMRSMNEKNLIDLDGANIPSHITAISTRQNPFELLYDPCEDLGLPPIPGSAPSISRPRNPFDLPWDSSQEKPDPEGVNFQEDFSGFNQRETVPQRESMLRRHESFHVGPSSFVVPRQELNWKPYFVPERLVTEGASFQRQSSEASESKMSSVPDTESVSSILDEDKQPNVSQETETILNEDHSSVHDEQESQSSGEVESVNILLAENRDVHHDVVEIILGDGENQLGTESNFSGATPISLMEFNSSEIHSRTEMVTEDSSSSSSSSLSSSSSSSSETDEEISDVKEEGFASFEPRDHETEEFGFSMQPSFEESESHSTSRAVDDNQHREPVYDSSPPSLEKFLSFSSVPSNTLAEISKMVSPLMLVESTDEGLKRHGETTEPSTTTFQEMHAAYSDLCSENERRATDMLENSMHVVKSVDSPRVSSSSSDHNVVEYFSTDAGSSSSDEELGKDVGRLAIDKENTQLEQVHISSSSEGSFIPKEDQMHSSNSVASLDVDHHHYKSGELSSTGLTHEHTPSGDASSSTAAGSGHVSVAQVSQVHSSKANIREEHKKESKMDQAQSPSSDSGIDAGLNRGITAEEISSESSYQDVPYREGSSPESDKQLLWYDTDMDEHDKIKEDMKAKTNAVLPVLEARSAEDIYLAFKQLHEGVDIEEVTVLSMIEKPPDHGGNKSKLPVFEARSLEDIHKAVRQLPESNPAEPPHSSGSKNESSKDTETETNVVLPILEARSAEDIDLAFKQLHEGVDVEEVIVPSMIEKLTDHGDNKSKLPIVEARSLEDIHKAVRQLPESNPAEPPYSSGLRNESSTDTNTETNVVLPVLETRSAEDIDLAFKQLHEGVNVEEVIVPSMIEKLPDLGDNKSKLPVVEARSLEDLDKSIQQLAKPNPAYSSGSRNESSKDAKTETNVVLPVLEARSAEDIDLAFKQLHEGVDIEEVIVPSMIEKLPDHGDNKSKLRVVEARSLEDIDKAIQQLPKSNPAELPHSSVSRNEPSKDMKTETNVVLPVLEARSAEDLDLAFKQLHEGADVEEVIVPSMIVEPQDDTDNKSKLPVVEARSLKELHNAVQQGLESDPAKLLHSSGVNNAGGSRP</sequence>
<feature type="compositionally biased region" description="Low complexity" evidence="1">
    <location>
        <begin position="641"/>
        <end position="657"/>
    </location>
</feature>
<feature type="compositionally biased region" description="Basic and acidic residues" evidence="1">
    <location>
        <begin position="664"/>
        <end position="682"/>
    </location>
</feature>
<feature type="region of interest" description="Disordered" evidence="1">
    <location>
        <begin position="247"/>
        <end position="274"/>
    </location>
</feature>
<feature type="compositionally biased region" description="Polar residues" evidence="1">
    <location>
        <begin position="1462"/>
        <end position="1472"/>
    </location>
</feature>
<feature type="region of interest" description="Disordered" evidence="1">
    <location>
        <begin position="433"/>
        <end position="463"/>
    </location>
</feature>
<dbReference type="EMBL" id="JABFAC010000007">
    <property type="protein sequence ID" value="MBA0618582.1"/>
    <property type="molecule type" value="Genomic_DNA"/>
</dbReference>
<protein>
    <submittedName>
        <fullName evidence="3">Uncharacterized protein</fullName>
    </submittedName>
</protein>
<feature type="region of interest" description="Disordered" evidence="1">
    <location>
        <begin position="1262"/>
        <end position="1286"/>
    </location>
</feature>
<feature type="region of interest" description="Disordered" evidence="1">
    <location>
        <begin position="1170"/>
        <end position="1195"/>
    </location>
</feature>
<organism evidence="3 4">
    <name type="scientific">Gossypium davidsonii</name>
    <name type="common">Davidson's cotton</name>
    <name type="synonym">Gossypium klotzschianum subsp. davidsonii</name>
    <dbReference type="NCBI Taxonomy" id="34287"/>
    <lineage>
        <taxon>Eukaryota</taxon>
        <taxon>Viridiplantae</taxon>
        <taxon>Streptophyta</taxon>
        <taxon>Embryophyta</taxon>
        <taxon>Tracheophyta</taxon>
        <taxon>Spermatophyta</taxon>
        <taxon>Magnoliopsida</taxon>
        <taxon>eudicotyledons</taxon>
        <taxon>Gunneridae</taxon>
        <taxon>Pentapetalae</taxon>
        <taxon>rosids</taxon>
        <taxon>malvids</taxon>
        <taxon>Malvales</taxon>
        <taxon>Malvaceae</taxon>
        <taxon>Malvoideae</taxon>
        <taxon>Gossypium</taxon>
    </lineage>
</organism>
<feature type="compositionally biased region" description="Basic and acidic residues" evidence="1">
    <location>
        <begin position="561"/>
        <end position="571"/>
    </location>
</feature>
<feature type="region of interest" description="Disordered" evidence="1">
    <location>
        <begin position="1353"/>
        <end position="1379"/>
    </location>
</feature>
<proteinExistence type="predicted"/>